<name>A0ABP1QID3_9HEXA</name>
<feature type="transmembrane region" description="Helical" evidence="1">
    <location>
        <begin position="307"/>
        <end position="326"/>
    </location>
</feature>
<keyword evidence="1" id="KW-1133">Transmembrane helix</keyword>
<accession>A0ABP1QID3</accession>
<evidence type="ECO:0008006" key="4">
    <source>
        <dbReference type="Google" id="ProtNLM"/>
    </source>
</evidence>
<evidence type="ECO:0000313" key="3">
    <source>
        <dbReference type="Proteomes" id="UP001642540"/>
    </source>
</evidence>
<feature type="transmembrane region" description="Helical" evidence="1">
    <location>
        <begin position="281"/>
        <end position="301"/>
    </location>
</feature>
<gene>
    <name evidence="2" type="ORF">ODALV1_LOCUS11693</name>
</gene>
<keyword evidence="1" id="KW-0812">Transmembrane</keyword>
<protein>
    <recommendedName>
        <fullName evidence="4">Gustatory receptor</fullName>
    </recommendedName>
</protein>
<sequence length="435" mass="49217">MALRSLNRCLHRQTHNTDNDLEIQSHANGRRNKNDNRGTTESIIAAIESLTIVGDYASCPSVTSRRSNLLEIFLSFYYYIGVSPFRVDGSRNVRSNWINKVNVLAISVCALTGIISLISTVGGLIILDANRNWSIMEILYHHEDKFFLGLKMFYNDDSVGLNGTSGIRSNATNDQEDNSGIFLSDADLETIIFGSAGMVVDVCQQVFSSFSQDCFLLSAISLWISTKTLKDQLKLWEDRISSGGDLNCELGSLRNIADNVVKDYKELSFLSKQINAITNSILPTMIMANIFLMAYFMHSLVTRQWYFALYLSFKLCKVWVAIYFAMKTSKVAETYYSWFISESVQEVLDLSSKQLHRIFRELKDSPVGNGSGVFYIDTRFLLSAEKYYSWFVSEEVQDVLDLSSKKLHRVFSEMKDSPVGIGSSVFYITLMSVSY</sequence>
<comment type="caution">
    <text evidence="2">The sequence shown here is derived from an EMBL/GenBank/DDBJ whole genome shotgun (WGS) entry which is preliminary data.</text>
</comment>
<keyword evidence="3" id="KW-1185">Reference proteome</keyword>
<feature type="transmembrane region" description="Helical" evidence="1">
    <location>
        <begin position="105"/>
        <end position="127"/>
    </location>
</feature>
<dbReference type="EMBL" id="CAXLJM020000035">
    <property type="protein sequence ID" value="CAL8104242.1"/>
    <property type="molecule type" value="Genomic_DNA"/>
</dbReference>
<feature type="transmembrane region" description="Helical" evidence="1">
    <location>
        <begin position="68"/>
        <end position="85"/>
    </location>
</feature>
<proteinExistence type="predicted"/>
<reference evidence="2 3" key="1">
    <citation type="submission" date="2024-08" db="EMBL/GenBank/DDBJ databases">
        <authorList>
            <person name="Cucini C."/>
            <person name="Frati F."/>
        </authorList>
    </citation>
    <scope>NUCLEOTIDE SEQUENCE [LARGE SCALE GENOMIC DNA]</scope>
</reference>
<evidence type="ECO:0000313" key="2">
    <source>
        <dbReference type="EMBL" id="CAL8104242.1"/>
    </source>
</evidence>
<dbReference type="Proteomes" id="UP001642540">
    <property type="component" value="Unassembled WGS sequence"/>
</dbReference>
<keyword evidence="1" id="KW-0472">Membrane</keyword>
<evidence type="ECO:0000256" key="1">
    <source>
        <dbReference type="SAM" id="Phobius"/>
    </source>
</evidence>
<organism evidence="2 3">
    <name type="scientific">Orchesella dallaii</name>
    <dbReference type="NCBI Taxonomy" id="48710"/>
    <lineage>
        <taxon>Eukaryota</taxon>
        <taxon>Metazoa</taxon>
        <taxon>Ecdysozoa</taxon>
        <taxon>Arthropoda</taxon>
        <taxon>Hexapoda</taxon>
        <taxon>Collembola</taxon>
        <taxon>Entomobryomorpha</taxon>
        <taxon>Entomobryoidea</taxon>
        <taxon>Orchesellidae</taxon>
        <taxon>Orchesellinae</taxon>
        <taxon>Orchesella</taxon>
    </lineage>
</organism>